<dbReference type="Proteomes" id="UP000679352">
    <property type="component" value="Chromosome"/>
</dbReference>
<dbReference type="PANTHER" id="PTHR43792:SF1">
    <property type="entry name" value="N-ACETYLTRANSFERASE DOMAIN-CONTAINING PROTEIN"/>
    <property type="match status" value="1"/>
</dbReference>
<evidence type="ECO:0000313" key="2">
    <source>
        <dbReference type="EMBL" id="QWK91940.1"/>
    </source>
</evidence>
<gene>
    <name evidence="2" type="ORF">KM031_06495</name>
</gene>
<dbReference type="InterPro" id="IPR000182">
    <property type="entry name" value="GNAT_dom"/>
</dbReference>
<dbReference type="EMBL" id="CP076361">
    <property type="protein sequence ID" value="QWK91940.1"/>
    <property type="molecule type" value="Genomic_DNA"/>
</dbReference>
<keyword evidence="3" id="KW-1185">Reference proteome</keyword>
<dbReference type="KEGG" id="gfu:KM031_06495"/>
<dbReference type="InterPro" id="IPR051531">
    <property type="entry name" value="N-acetyltransferase"/>
</dbReference>
<evidence type="ECO:0000259" key="1">
    <source>
        <dbReference type="Pfam" id="PF13302"/>
    </source>
</evidence>
<protein>
    <submittedName>
        <fullName evidence="2">GNAT family N-acetyltransferase</fullName>
    </submittedName>
</protein>
<sequence>MAIALTPTPVLETERLILRAPQRGDMPYWEACAMSDRARYIGGPLDAQQAWRSLCHLTGHWVHRGYGMFIWHLKTDPTPLGMTGPWFPETWPEQEIGWTVWSAAAEGKGYAHEAAIATRRFAYDTLGWQTAVSYIHPDNARSIALATRLGAQLDTDATPMGTEPCLVYRHPAPSEIAA</sequence>
<evidence type="ECO:0000313" key="3">
    <source>
        <dbReference type="Proteomes" id="UP000679352"/>
    </source>
</evidence>
<dbReference type="GO" id="GO:0016747">
    <property type="term" value="F:acyltransferase activity, transferring groups other than amino-acyl groups"/>
    <property type="evidence" value="ECO:0007669"/>
    <property type="project" value="InterPro"/>
</dbReference>
<dbReference type="Pfam" id="PF13302">
    <property type="entry name" value="Acetyltransf_3"/>
    <property type="match status" value="1"/>
</dbReference>
<dbReference type="AlphaFoldDB" id="A0A975S383"/>
<feature type="domain" description="N-acetyltransferase" evidence="1">
    <location>
        <begin position="15"/>
        <end position="152"/>
    </location>
</feature>
<dbReference type="PANTHER" id="PTHR43792">
    <property type="entry name" value="GNAT FAMILY, PUTATIVE (AFU_ORTHOLOGUE AFUA_3G00765)-RELATED-RELATED"/>
    <property type="match status" value="1"/>
</dbReference>
<dbReference type="InterPro" id="IPR016181">
    <property type="entry name" value="Acyl_CoA_acyltransferase"/>
</dbReference>
<dbReference type="SUPFAM" id="SSF55729">
    <property type="entry name" value="Acyl-CoA N-acyltransferases (Nat)"/>
    <property type="match status" value="1"/>
</dbReference>
<organism evidence="2 3">
    <name type="scientific">Gemmobacter fulvus</name>
    <dbReference type="NCBI Taxonomy" id="2840474"/>
    <lineage>
        <taxon>Bacteria</taxon>
        <taxon>Pseudomonadati</taxon>
        <taxon>Pseudomonadota</taxon>
        <taxon>Alphaproteobacteria</taxon>
        <taxon>Rhodobacterales</taxon>
        <taxon>Paracoccaceae</taxon>
        <taxon>Gemmobacter</taxon>
    </lineage>
</organism>
<dbReference type="Gene3D" id="3.40.630.30">
    <property type="match status" value="1"/>
</dbReference>
<accession>A0A975S383</accession>
<name>A0A975S383_9RHOB</name>
<reference evidence="2" key="1">
    <citation type="submission" date="2021-06" db="EMBL/GenBank/DDBJ databases">
        <title>Direct submission.</title>
        <authorList>
            <person name="Lee C.-S."/>
            <person name="Jin L."/>
        </authorList>
    </citation>
    <scope>NUCLEOTIDE SEQUENCE</scope>
    <source>
        <strain evidence="2">Con5</strain>
    </source>
</reference>
<proteinExistence type="predicted"/>